<comment type="caution">
    <text evidence="1">The sequence shown here is derived from an EMBL/GenBank/DDBJ whole genome shotgun (WGS) entry which is preliminary data.</text>
</comment>
<dbReference type="Proteomes" id="UP000624183">
    <property type="component" value="Unassembled WGS sequence"/>
</dbReference>
<protein>
    <recommendedName>
        <fullName evidence="3">H-type lectin domain-containing protein</fullName>
    </recommendedName>
</protein>
<accession>A0ABQ3BMU4</accession>
<keyword evidence="2" id="KW-1185">Reference proteome</keyword>
<sequence>MPVPATLWQPGMRITDARLNAKDYQAGSVSVSFTSQTSYTQSVTFPEPFPVAPIMNCEIASGSGATGRFEARPINVSATGFTLFVLLTDTAEGADTWASQPVHWTARMPTA</sequence>
<dbReference type="InterPro" id="IPR037221">
    <property type="entry name" value="H-type_lectin_dom_sf"/>
</dbReference>
<evidence type="ECO:0008006" key="3">
    <source>
        <dbReference type="Google" id="ProtNLM"/>
    </source>
</evidence>
<organism evidence="1 2">
    <name type="scientific">Streptomyces rubiginosohelvolus</name>
    <dbReference type="NCBI Taxonomy" id="67362"/>
    <lineage>
        <taxon>Bacteria</taxon>
        <taxon>Bacillati</taxon>
        <taxon>Actinomycetota</taxon>
        <taxon>Actinomycetes</taxon>
        <taxon>Kitasatosporales</taxon>
        <taxon>Streptomycetaceae</taxon>
        <taxon>Streptomyces</taxon>
    </lineage>
</organism>
<gene>
    <name evidence="1" type="ORF">GCM10010328_28200</name>
</gene>
<dbReference type="SUPFAM" id="SSF141086">
    <property type="entry name" value="Agglutinin HPA-like"/>
    <property type="match status" value="1"/>
</dbReference>
<reference evidence="2" key="1">
    <citation type="journal article" date="2019" name="Int. J. Syst. Evol. Microbiol.">
        <title>The Global Catalogue of Microorganisms (GCM) 10K type strain sequencing project: providing services to taxonomists for standard genome sequencing and annotation.</title>
        <authorList>
            <consortium name="The Broad Institute Genomics Platform"/>
            <consortium name="The Broad Institute Genome Sequencing Center for Infectious Disease"/>
            <person name="Wu L."/>
            <person name="Ma J."/>
        </authorList>
    </citation>
    <scope>NUCLEOTIDE SEQUENCE [LARGE SCALE GENOMIC DNA]</scope>
    <source>
        <strain evidence="2">JCM 4602</strain>
    </source>
</reference>
<proteinExistence type="predicted"/>
<name>A0ABQ3BMU4_9ACTN</name>
<dbReference type="EMBL" id="BMUW01000004">
    <property type="protein sequence ID" value="GGZ51857.1"/>
    <property type="molecule type" value="Genomic_DNA"/>
</dbReference>
<evidence type="ECO:0000313" key="2">
    <source>
        <dbReference type="Proteomes" id="UP000624183"/>
    </source>
</evidence>
<dbReference type="Gene3D" id="2.60.40.2080">
    <property type="match status" value="1"/>
</dbReference>
<evidence type="ECO:0000313" key="1">
    <source>
        <dbReference type="EMBL" id="GGZ51857.1"/>
    </source>
</evidence>